<reference evidence="1" key="1">
    <citation type="submission" date="2022-07" db="EMBL/GenBank/DDBJ databases">
        <title>Phylogenomic reconstructions and comparative analyses of Kickxellomycotina fungi.</title>
        <authorList>
            <person name="Reynolds N.K."/>
            <person name="Stajich J.E."/>
            <person name="Barry K."/>
            <person name="Grigoriev I.V."/>
            <person name="Crous P."/>
            <person name="Smith M.E."/>
        </authorList>
    </citation>
    <scope>NUCLEOTIDE SEQUENCE</scope>
    <source>
        <strain evidence="1">CBS 102833</strain>
    </source>
</reference>
<name>A0ACC1LP98_9FUNG</name>
<protein>
    <submittedName>
        <fullName evidence="1">Uncharacterized protein</fullName>
    </submittedName>
</protein>
<evidence type="ECO:0000313" key="1">
    <source>
        <dbReference type="EMBL" id="KAJ2812607.1"/>
    </source>
</evidence>
<sequence>MLYNSIALLLTLAACLLGVRGMNITCAQFDTLPILTYDNVAPQALQQVVIAFKPGTSSQILDSFRDALQCRGSTIDPANYNTLTLTGFTTLVFATDVQDSKTVAAVEVNGKVTTLHNAPTPSSSTTSTSGAPSSSATVSPSSGTRTWPVVNSDFGLGPSSLSSSESSSSGAASVLMNGAMSFSLGLAAISAYFL</sequence>
<accession>A0ACC1LP98</accession>
<dbReference type="Proteomes" id="UP001140096">
    <property type="component" value="Unassembled WGS sequence"/>
</dbReference>
<evidence type="ECO:0000313" key="2">
    <source>
        <dbReference type="Proteomes" id="UP001140096"/>
    </source>
</evidence>
<organism evidence="1 2">
    <name type="scientific">Coemansia furcata</name>
    <dbReference type="NCBI Taxonomy" id="417177"/>
    <lineage>
        <taxon>Eukaryota</taxon>
        <taxon>Fungi</taxon>
        <taxon>Fungi incertae sedis</taxon>
        <taxon>Zoopagomycota</taxon>
        <taxon>Kickxellomycotina</taxon>
        <taxon>Kickxellomycetes</taxon>
        <taxon>Kickxellales</taxon>
        <taxon>Kickxellaceae</taxon>
        <taxon>Coemansia</taxon>
    </lineage>
</organism>
<dbReference type="EMBL" id="JANBUP010000189">
    <property type="protein sequence ID" value="KAJ2812607.1"/>
    <property type="molecule type" value="Genomic_DNA"/>
</dbReference>
<proteinExistence type="predicted"/>
<comment type="caution">
    <text evidence="1">The sequence shown here is derived from an EMBL/GenBank/DDBJ whole genome shotgun (WGS) entry which is preliminary data.</text>
</comment>
<keyword evidence="2" id="KW-1185">Reference proteome</keyword>
<gene>
    <name evidence="1" type="ORF">H4S07_001283</name>
</gene>